<feature type="signal peptide" evidence="7">
    <location>
        <begin position="1"/>
        <end position="21"/>
    </location>
</feature>
<feature type="compositionally biased region" description="Low complexity" evidence="5">
    <location>
        <begin position="55"/>
        <end position="64"/>
    </location>
</feature>
<feature type="transmembrane region" description="Helical" evidence="6">
    <location>
        <begin position="128"/>
        <end position="148"/>
    </location>
</feature>
<keyword evidence="7" id="KW-0732">Signal</keyword>
<feature type="transmembrane region" description="Helical" evidence="6">
    <location>
        <begin position="212"/>
        <end position="228"/>
    </location>
</feature>
<comment type="subcellular location">
    <subcellularLocation>
        <location evidence="1">Membrane</location>
        <topology evidence="1">Multi-pass membrane protein</topology>
    </subcellularLocation>
</comment>
<feature type="compositionally biased region" description="Polar residues" evidence="5">
    <location>
        <begin position="643"/>
        <end position="656"/>
    </location>
</feature>
<feature type="compositionally biased region" description="Basic and acidic residues" evidence="5">
    <location>
        <begin position="1049"/>
        <end position="1064"/>
    </location>
</feature>
<evidence type="ECO:0000256" key="5">
    <source>
        <dbReference type="SAM" id="MobiDB-lite"/>
    </source>
</evidence>
<evidence type="ECO:0000256" key="6">
    <source>
        <dbReference type="SAM" id="Phobius"/>
    </source>
</evidence>
<dbReference type="PANTHER" id="PTHR39469:SF1">
    <property type="entry name" value="DUF4203 DOMAIN-CONTAINING PROTEIN"/>
    <property type="match status" value="1"/>
</dbReference>
<evidence type="ECO:0000256" key="1">
    <source>
        <dbReference type="ARBA" id="ARBA00004141"/>
    </source>
</evidence>
<gene>
    <name evidence="9" type="ORF">GJ744_000206</name>
</gene>
<sequence length="1097" mass="118127">MRIPTALIWPCAFIILCACAAEVGPSAVARRQGVEATIPETSPSSTLNELSETQDASTSSSSTSIGAATSAIDTGNAASSFSLSTSTNAVPSATSTVNGPVQTSSNVTDGAEGKQPDALPLPPKITPVLSVAGVFLIVAGFTYTLIGIKNRWIQIFLSSAFLTSLSVTVLVVYVMNPPVRMAVQGAYFVAAFMTGVIFGAGSLVFKEVTEGLGCLLGGFCLSMWLLALRPGGTVSSTEGKVVLIAVFTTTVYALSFSRYTRPYGLIGATSFAGATAVALGFDCFTRAGLKEFWLYIWNLNDNLFPLNTNTYPITRGMRVELAFIALICFLGVISQLKLWRVVKDRREKRDADRLENERERNQMEEAIGRRLEEGNERERAQWEAVYGDQEAGKHIAAIDSGLGTEENNSLQKSSVSVREVEGSSAAAEVMDDKEVGVQDSKQPSEGYEKASKSDIGIMEDAAKAPVGGCQETWSINPKEAELSFSPLSPILQRPFAFSTAEQPGAHVRVGKISDDREDLMFTSQSDQDDMNPGGFYSKASSLAATIDEEREELISLSYGQEHAIPFENKSAAEVDILPDVVITPFFDSLQPLEAVKASPADLPRSTADDSDPEEFQRPAVVSPEPQTSKAPPPSNHNDARVKQATTSPRLRSSVPESRTDDSQAQDIAPKSNEGLSLDAVSNTESLTKGALDKVPSQLSHVVLSYRTNEWAKHIATADEPEFDKLEVSTEDIVAEAPAHLVEQPAPVHAEKVQRIAKTSATSPMVAQDESCAPAPSKFTPIVAGKFNASSSTLPSGHSSLDSPVHPDGFQASSSQLRQKSESAAGLTVSASAASVLPPPGARALRNCSTSMPGHNLKTSPIDENVEADFRAPASCASPASLAGSTLLAQRDSLLRNKHSFITKSTAMPPDITHAQPPFRSSSRLSLIEEARPRSVSPLSNLDNVEAQEPLRSASRLTLSALNDEDMPLSQRKALMQQTMRTLLPETRLGATNNLDAHLPQWSSVAMTTQKRESMLASWRQSMRQEMALTSVPTEAVETRRAEMLIEKRQSKMSRDYSEATKAHQESAFAEAVRSGDMQELHKEALRKMQANANKHIS</sequence>
<dbReference type="PANTHER" id="PTHR39469">
    <property type="entry name" value="CHROMOSOME 1, WHOLE GENOME SHOTGUN SEQUENCE"/>
    <property type="match status" value="1"/>
</dbReference>
<keyword evidence="3 6" id="KW-1133">Transmembrane helix</keyword>
<keyword evidence="2 6" id="KW-0812">Transmembrane</keyword>
<feature type="region of interest" description="Disordered" evidence="5">
    <location>
        <begin position="38"/>
        <end position="64"/>
    </location>
</feature>
<dbReference type="EMBL" id="JAACFV010000001">
    <property type="protein sequence ID" value="KAF7514436.1"/>
    <property type="molecule type" value="Genomic_DNA"/>
</dbReference>
<keyword evidence="4 6" id="KW-0472">Membrane</keyword>
<feature type="compositionally biased region" description="Polar residues" evidence="5">
    <location>
        <begin position="39"/>
        <end position="54"/>
    </location>
</feature>
<evidence type="ECO:0000256" key="3">
    <source>
        <dbReference type="ARBA" id="ARBA00022989"/>
    </source>
</evidence>
<evidence type="ECO:0000313" key="10">
    <source>
        <dbReference type="Proteomes" id="UP000606974"/>
    </source>
</evidence>
<feature type="region of interest" description="Disordered" evidence="5">
    <location>
        <begin position="92"/>
        <end position="118"/>
    </location>
</feature>
<dbReference type="Proteomes" id="UP000606974">
    <property type="component" value="Unassembled WGS sequence"/>
</dbReference>
<feature type="domain" description="TM7S3/TM198-like" evidence="8">
    <location>
        <begin position="133"/>
        <end position="336"/>
    </location>
</feature>
<feature type="region of interest" description="Disordered" evidence="5">
    <location>
        <begin position="597"/>
        <end position="678"/>
    </location>
</feature>
<evidence type="ECO:0000256" key="2">
    <source>
        <dbReference type="ARBA" id="ARBA00022692"/>
    </source>
</evidence>
<feature type="compositionally biased region" description="Polar residues" evidence="5">
    <location>
        <begin position="92"/>
        <end position="108"/>
    </location>
</feature>
<dbReference type="AlphaFoldDB" id="A0A8H7EC52"/>
<dbReference type="Pfam" id="PF13886">
    <property type="entry name" value="TM7S3_TM198"/>
    <property type="match status" value="1"/>
</dbReference>
<feature type="chain" id="PRO_5034947045" description="TM7S3/TM198-like domain-containing protein" evidence="7">
    <location>
        <begin position="22"/>
        <end position="1097"/>
    </location>
</feature>
<proteinExistence type="predicted"/>
<comment type="caution">
    <text evidence="9">The sequence shown here is derived from an EMBL/GenBank/DDBJ whole genome shotgun (WGS) entry which is preliminary data.</text>
</comment>
<dbReference type="OrthoDB" id="5377273at2759"/>
<evidence type="ECO:0000256" key="7">
    <source>
        <dbReference type="SAM" id="SignalP"/>
    </source>
</evidence>
<evidence type="ECO:0000259" key="8">
    <source>
        <dbReference type="Pfam" id="PF13886"/>
    </source>
</evidence>
<feature type="compositionally biased region" description="Low complexity" evidence="5">
    <location>
        <begin position="790"/>
        <end position="802"/>
    </location>
</feature>
<feature type="region of interest" description="Disordered" evidence="5">
    <location>
        <begin position="790"/>
        <end position="824"/>
    </location>
</feature>
<dbReference type="GO" id="GO:0016020">
    <property type="term" value="C:membrane"/>
    <property type="evidence" value="ECO:0007669"/>
    <property type="project" value="UniProtKB-SubCell"/>
</dbReference>
<feature type="transmembrane region" description="Helical" evidence="6">
    <location>
        <begin position="240"/>
        <end position="256"/>
    </location>
</feature>
<evidence type="ECO:0000313" key="9">
    <source>
        <dbReference type="EMBL" id="KAF7514436.1"/>
    </source>
</evidence>
<feature type="region of interest" description="Disordered" evidence="5">
    <location>
        <begin position="1049"/>
        <end position="1075"/>
    </location>
</feature>
<protein>
    <recommendedName>
        <fullName evidence="8">TM7S3/TM198-like domain-containing protein</fullName>
    </recommendedName>
</protein>
<dbReference type="InterPro" id="IPR025256">
    <property type="entry name" value="TM7S3/TM198-like_dom"/>
</dbReference>
<feature type="transmembrane region" description="Helical" evidence="6">
    <location>
        <begin position="263"/>
        <end position="281"/>
    </location>
</feature>
<accession>A0A8H7EC52</accession>
<feature type="transmembrane region" description="Helical" evidence="6">
    <location>
        <begin position="186"/>
        <end position="205"/>
    </location>
</feature>
<keyword evidence="10" id="KW-1185">Reference proteome</keyword>
<name>A0A8H7EC52_9EURO</name>
<dbReference type="PROSITE" id="PS51257">
    <property type="entry name" value="PROKAR_LIPOPROTEIN"/>
    <property type="match status" value="1"/>
</dbReference>
<feature type="transmembrane region" description="Helical" evidence="6">
    <location>
        <begin position="155"/>
        <end position="174"/>
    </location>
</feature>
<reference evidence="9" key="1">
    <citation type="submission" date="2020-02" db="EMBL/GenBank/DDBJ databases">
        <authorList>
            <person name="Palmer J.M."/>
        </authorList>
    </citation>
    <scope>NUCLEOTIDE SEQUENCE</scope>
    <source>
        <strain evidence="9">EPUS1.4</strain>
        <tissue evidence="9">Thallus</tissue>
    </source>
</reference>
<organism evidence="9 10">
    <name type="scientific">Endocarpon pusillum</name>
    <dbReference type="NCBI Taxonomy" id="364733"/>
    <lineage>
        <taxon>Eukaryota</taxon>
        <taxon>Fungi</taxon>
        <taxon>Dikarya</taxon>
        <taxon>Ascomycota</taxon>
        <taxon>Pezizomycotina</taxon>
        <taxon>Eurotiomycetes</taxon>
        <taxon>Chaetothyriomycetidae</taxon>
        <taxon>Verrucariales</taxon>
        <taxon>Verrucariaceae</taxon>
        <taxon>Endocarpon</taxon>
    </lineage>
</organism>
<evidence type="ECO:0000256" key="4">
    <source>
        <dbReference type="ARBA" id="ARBA00023136"/>
    </source>
</evidence>